<keyword evidence="3" id="KW-0256">Endoplasmic reticulum</keyword>
<evidence type="ECO:0000256" key="1">
    <source>
        <dbReference type="ARBA" id="ARBA00004240"/>
    </source>
</evidence>
<dbReference type="RefSeq" id="WP_095743810.1">
    <property type="nucleotide sequence ID" value="NZ_CP023284.1"/>
</dbReference>
<dbReference type="PRINTS" id="PR00625">
    <property type="entry name" value="JDOMAIN"/>
</dbReference>
<gene>
    <name evidence="5" type="ORF">CKY39_06255</name>
</gene>
<dbReference type="CDD" id="cd06257">
    <property type="entry name" value="DnaJ"/>
    <property type="match status" value="1"/>
</dbReference>
<evidence type="ECO:0000259" key="4">
    <source>
        <dbReference type="PROSITE" id="PS50076"/>
    </source>
</evidence>
<protein>
    <recommendedName>
        <fullName evidence="4">J domain-containing protein</fullName>
    </recommendedName>
</protein>
<dbReference type="GO" id="GO:0051087">
    <property type="term" value="F:protein-folding chaperone binding"/>
    <property type="evidence" value="ECO:0007669"/>
    <property type="project" value="TreeGrafter"/>
</dbReference>
<dbReference type="SUPFAM" id="SSF46565">
    <property type="entry name" value="Chaperone J-domain"/>
    <property type="match status" value="1"/>
</dbReference>
<sequence>MKDHYEVLGVRRSAAEAEIALAYKGRRTQYHPDKYQGSDAQTLQWATARMQEVNEAYAVLSDAQRRARFDALSPQSSDDVAADEPVANREGAPAPTIASLQKFLHQRFASDGRFSRTYFAPSIPLKKLSNALQSYGRGIQAEEVVALMDTTVFGGAKDGVMLTENQIRLKDLGSGLAIWRWPDIRFIEAEKTGIYINGHKLIDCLAVNEGEVAHLVSGLQAFLQFRSKEWQGPQSGQHRGTPQDGADPLAQKYRSMYDMAKREFLDLCEKIQKFEFQLGEHFIERENAAAYFGYLEQCLRDAGRAERAWAILGEIAILSRATVSFSDTGKTVPPDLVRPRDGDSQLVMELRALLHFLQEAVQEAERQVEAQQFFRR</sequence>
<comment type="subcellular location">
    <subcellularLocation>
        <location evidence="1">Endoplasmic reticulum</location>
    </subcellularLocation>
</comment>
<dbReference type="PANTHER" id="PTHR44140">
    <property type="entry name" value="LD25575P"/>
    <property type="match status" value="1"/>
</dbReference>
<evidence type="ECO:0000313" key="6">
    <source>
        <dbReference type="Proteomes" id="UP000217154"/>
    </source>
</evidence>
<dbReference type="InterPro" id="IPR051727">
    <property type="entry name" value="DnaJ_C3_Co-chaperones"/>
</dbReference>
<dbReference type="GO" id="GO:0034975">
    <property type="term" value="P:protein folding in endoplasmic reticulum"/>
    <property type="evidence" value="ECO:0007669"/>
    <property type="project" value="TreeGrafter"/>
</dbReference>
<dbReference type="InterPro" id="IPR036869">
    <property type="entry name" value="J_dom_sf"/>
</dbReference>
<dbReference type="InterPro" id="IPR001623">
    <property type="entry name" value="DnaJ_domain"/>
</dbReference>
<dbReference type="Proteomes" id="UP000217154">
    <property type="component" value="Chromosome"/>
</dbReference>
<dbReference type="PANTHER" id="PTHR44140:SF2">
    <property type="entry name" value="LD25575P"/>
    <property type="match status" value="1"/>
</dbReference>
<dbReference type="Pfam" id="PF00226">
    <property type="entry name" value="DnaJ"/>
    <property type="match status" value="1"/>
</dbReference>
<dbReference type="GO" id="GO:0051787">
    <property type="term" value="F:misfolded protein binding"/>
    <property type="evidence" value="ECO:0007669"/>
    <property type="project" value="TreeGrafter"/>
</dbReference>
<dbReference type="PROSITE" id="PS50076">
    <property type="entry name" value="DNAJ_2"/>
    <property type="match status" value="1"/>
</dbReference>
<keyword evidence="2" id="KW-0732">Signal</keyword>
<dbReference type="SMART" id="SM00271">
    <property type="entry name" value="DnaJ"/>
    <property type="match status" value="1"/>
</dbReference>
<dbReference type="KEGG" id="vbo:CKY39_06255"/>
<accession>A0A250DF04</accession>
<dbReference type="Gene3D" id="1.10.287.110">
    <property type="entry name" value="DnaJ domain"/>
    <property type="match status" value="1"/>
</dbReference>
<evidence type="ECO:0000313" key="5">
    <source>
        <dbReference type="EMBL" id="ATA52854.1"/>
    </source>
</evidence>
<name>A0A250DF04_9BURK</name>
<dbReference type="EMBL" id="CP023284">
    <property type="protein sequence ID" value="ATA52854.1"/>
    <property type="molecule type" value="Genomic_DNA"/>
</dbReference>
<dbReference type="AlphaFoldDB" id="A0A250DF04"/>
<evidence type="ECO:0000256" key="2">
    <source>
        <dbReference type="ARBA" id="ARBA00022729"/>
    </source>
</evidence>
<proteinExistence type="predicted"/>
<organism evidence="5 6">
    <name type="scientific">Variovorax boronicumulans</name>
    <dbReference type="NCBI Taxonomy" id="436515"/>
    <lineage>
        <taxon>Bacteria</taxon>
        <taxon>Pseudomonadati</taxon>
        <taxon>Pseudomonadota</taxon>
        <taxon>Betaproteobacteria</taxon>
        <taxon>Burkholderiales</taxon>
        <taxon>Comamonadaceae</taxon>
        <taxon>Variovorax</taxon>
    </lineage>
</organism>
<reference evidence="5 6" key="1">
    <citation type="submission" date="2017-09" db="EMBL/GenBank/DDBJ databases">
        <title>The diverse metabolic capabilities of V. boronicumulans make it an excellent choice for continued studies on novel biodegradation.</title>
        <authorList>
            <person name="Sun S."/>
        </authorList>
    </citation>
    <scope>NUCLEOTIDE SEQUENCE [LARGE SCALE GENOMIC DNA]</scope>
    <source>
        <strain evidence="5 6">J1</strain>
    </source>
</reference>
<evidence type="ECO:0000256" key="3">
    <source>
        <dbReference type="ARBA" id="ARBA00022824"/>
    </source>
</evidence>
<feature type="domain" description="J" evidence="4">
    <location>
        <begin position="3"/>
        <end position="73"/>
    </location>
</feature>